<organism evidence="1 2">
    <name type="scientific">Daphnia magna</name>
    <dbReference type="NCBI Taxonomy" id="35525"/>
    <lineage>
        <taxon>Eukaryota</taxon>
        <taxon>Metazoa</taxon>
        <taxon>Ecdysozoa</taxon>
        <taxon>Arthropoda</taxon>
        <taxon>Crustacea</taxon>
        <taxon>Branchiopoda</taxon>
        <taxon>Diplostraca</taxon>
        <taxon>Cladocera</taxon>
        <taxon>Anomopoda</taxon>
        <taxon>Daphniidae</taxon>
        <taxon>Daphnia</taxon>
    </lineage>
</organism>
<dbReference type="Proteomes" id="UP001234178">
    <property type="component" value="Unassembled WGS sequence"/>
</dbReference>
<protein>
    <submittedName>
        <fullName evidence="1">Uncharacterized protein</fullName>
    </submittedName>
</protein>
<name>A0ABR0ANW4_9CRUS</name>
<evidence type="ECO:0000313" key="1">
    <source>
        <dbReference type="EMBL" id="KAK4026811.1"/>
    </source>
</evidence>
<gene>
    <name evidence="1" type="ORF">OUZ56_015837</name>
</gene>
<sequence>MAISSSSRGNTKCVLQHLLTFKINILYPTLFFRESQDVARVCEYLMRLPTPESSTALVLSLQHRRRTLRLPVSIRFRFLPKCWTVWSRFCVQLRERLHNCWLGCIKRGTENRVTLNY</sequence>
<reference evidence="1 2" key="1">
    <citation type="journal article" date="2023" name="Nucleic Acids Res.">
        <title>The hologenome of Daphnia magna reveals possible DNA methylation and microbiome-mediated evolution of the host genome.</title>
        <authorList>
            <person name="Chaturvedi A."/>
            <person name="Li X."/>
            <person name="Dhandapani V."/>
            <person name="Marshall H."/>
            <person name="Kissane S."/>
            <person name="Cuenca-Cambronero M."/>
            <person name="Asole G."/>
            <person name="Calvet F."/>
            <person name="Ruiz-Romero M."/>
            <person name="Marangio P."/>
            <person name="Guigo R."/>
            <person name="Rago D."/>
            <person name="Mirbahai L."/>
            <person name="Eastwood N."/>
            <person name="Colbourne J.K."/>
            <person name="Zhou J."/>
            <person name="Mallon E."/>
            <person name="Orsini L."/>
        </authorList>
    </citation>
    <scope>NUCLEOTIDE SEQUENCE [LARGE SCALE GENOMIC DNA]</scope>
    <source>
        <strain evidence="1">LRV0_1</strain>
    </source>
</reference>
<evidence type="ECO:0000313" key="2">
    <source>
        <dbReference type="Proteomes" id="UP001234178"/>
    </source>
</evidence>
<accession>A0ABR0ANW4</accession>
<dbReference type="EMBL" id="JAOYFB010000038">
    <property type="protein sequence ID" value="KAK4026811.1"/>
    <property type="molecule type" value="Genomic_DNA"/>
</dbReference>
<comment type="caution">
    <text evidence="1">The sequence shown here is derived from an EMBL/GenBank/DDBJ whole genome shotgun (WGS) entry which is preliminary data.</text>
</comment>
<proteinExistence type="predicted"/>
<keyword evidence="2" id="KW-1185">Reference proteome</keyword>